<dbReference type="PRINTS" id="PR00625">
    <property type="entry name" value="JDOMAIN"/>
</dbReference>
<dbReference type="Pfam" id="PF00226">
    <property type="entry name" value="DnaJ"/>
    <property type="match status" value="1"/>
</dbReference>
<accession>A0ABY4YAS0</accession>
<dbReference type="SMART" id="SM00271">
    <property type="entry name" value="DnaJ"/>
    <property type="match status" value="1"/>
</dbReference>
<dbReference type="Proteomes" id="UP001057474">
    <property type="component" value="Chromosome"/>
</dbReference>
<keyword evidence="4" id="KW-1185">Reference proteome</keyword>
<dbReference type="PANTHER" id="PTHR44360:SF1">
    <property type="entry name" value="DNAJ HOMOLOG SUBFAMILY B MEMBER 9"/>
    <property type="match status" value="1"/>
</dbReference>
<dbReference type="InterPro" id="IPR032871">
    <property type="entry name" value="AHH_dom_containing"/>
</dbReference>
<evidence type="ECO:0000256" key="1">
    <source>
        <dbReference type="ARBA" id="ARBA00023186"/>
    </source>
</evidence>
<dbReference type="InterPro" id="IPR051948">
    <property type="entry name" value="Hsp70_co-chaperone_J-domain"/>
</dbReference>
<dbReference type="SUPFAM" id="SSF46565">
    <property type="entry name" value="Chaperone J-domain"/>
    <property type="match status" value="1"/>
</dbReference>
<dbReference type="CDD" id="cd06257">
    <property type="entry name" value="DnaJ"/>
    <property type="match status" value="1"/>
</dbReference>
<evidence type="ECO:0000259" key="2">
    <source>
        <dbReference type="PROSITE" id="PS50076"/>
    </source>
</evidence>
<proteinExistence type="predicted"/>
<feature type="domain" description="J" evidence="2">
    <location>
        <begin position="3"/>
        <end position="65"/>
    </location>
</feature>
<dbReference type="PROSITE" id="PS50076">
    <property type="entry name" value="DNAJ_2"/>
    <property type="match status" value="1"/>
</dbReference>
<keyword evidence="1" id="KW-0143">Chaperone</keyword>
<reference evidence="3" key="1">
    <citation type="submission" date="2021-03" db="EMBL/GenBank/DDBJ databases">
        <title>Legionella lytica PCM 2298.</title>
        <authorList>
            <person name="Koper P."/>
        </authorList>
    </citation>
    <scope>NUCLEOTIDE SEQUENCE</scope>
    <source>
        <strain evidence="3">PCM 2298</strain>
    </source>
</reference>
<name>A0ABY4YAS0_9GAMM</name>
<sequence length="1364" mass="157376">MKNLYQVLEISANATPKEIKRAYRKLALIYHPDRPGGSTELMNEINKAYETLSDPETKTEYDLNWSVFQQLDDEALKPVSGYLTSNDASLFFSFAFKREHANLVALAEKQGVTQVLAKTRLTPFKTDIYSYDELIYSDLVAYLKAKGSESSNLICDETPIELNKNIEKSTTSEPNDINPNETNVNTTSNLFTRFFSSVTEYFIPEDFTEYFIPPETEYPNPPDEFEEENMEELNALFPNEFNVDTALNLFAQFLSGHYYGKQLKKLHTYFNKNTATLKKTHVDAPELQVYEAFFTVIDIIVNERPVHHCLAALGGIVSYAKELPQINQQGFLTLFCNPYYRAFYEYVQHEQWHDDYIDLFTSDLVTNFDGYEHGVKKFEALKAQFMDSKDTNVLNTAKHMKLLIKLETALQASSLEQNAADYRAHAFTLLDWIPAIKECLTPSLYANLFIQIGLKFQQASVLESELALKQADEQLALKMYLTAFSVTEKSAPDLSLYVMALLVTFLSQFTCDNALLTEVLPELQKKHALLADVFPCYEHTRSNIELLTQDNKMLPLMRHMLNTLYQRYQYNQTHADGIALEYQETTVLYQIYEACLKNWFMAHYDPQFEKDIRLSLMEELLLDNGWGFLDVEQHLDSDWVMVARDAQGWLQPTDALPLNPQIPSYKRVEGFQVNNQTGNISFFMEPWSPEDEDWERLFTGYDVQEMMVKNLGAAFFSLDPADPDKPYHPFNTMRFAPTGLADSALMDTMLLTDYMLKFMTTGQEVQGTYPFDRQPIENALSHLPAYLCDIIKRYREAEHHGTIHRFWIEAEEINVDTQTDEADTSTSVRLGEMRMVVKKHRMERDIHGELKDVSNEDEGWPIYVLTPAEIARVLGKQQIIPGHAMIFNTESKKVIYWENNTLIKEHETKIIPENMTRLYHQPRINGLVALTSQNTRLLVKLTRDVAKQTKMSHRYSPEFIFAHDLTLHYNEFATYLPEFGRLRELSRLAVMVRMLDSMRVRNNHKINAITALVNPQVNPEDTETYRYYKKAFDSIHQSVTTQTTQIRSSLADIENQKIQTLDALKREHGFTTKSQQEDLVRSLASEFHMASSIIEPLVKQFAAGDSKPLARKLCEAQKKTTLESVIEQLCKNTPGSSRQDFYHALTENQATGDKTIARRVFAEQTRDTLFGYERLQRSYKCLAFAEKEVPEEDNEGVCYWVPASIKHEEKVSRDGLSRYSFFVYGGVNLQARVNVNQNPVSFNRTAITRGFQDHHIVSNKNRQTANHPLWQLSGINPNSRANKIYLPTQANQHPSRSIHLGRHTNAYSEQIAQKMDILLKKGRISGWTPTQYREQTKNMLAELRQELKGGNIALNKHHRPWIKK</sequence>
<organism evidence="3 4">
    <name type="scientific">Legionella lytica</name>
    <dbReference type="NCBI Taxonomy" id="96232"/>
    <lineage>
        <taxon>Bacteria</taxon>
        <taxon>Pseudomonadati</taxon>
        <taxon>Pseudomonadota</taxon>
        <taxon>Gammaproteobacteria</taxon>
        <taxon>Legionellales</taxon>
        <taxon>Legionellaceae</taxon>
        <taxon>Legionella</taxon>
    </lineage>
</organism>
<dbReference type="Gene3D" id="1.10.287.110">
    <property type="entry name" value="DnaJ domain"/>
    <property type="match status" value="1"/>
</dbReference>
<dbReference type="RefSeq" id="WP_252581448.1">
    <property type="nucleotide sequence ID" value="NZ_CP071527.1"/>
</dbReference>
<evidence type="ECO:0000313" key="4">
    <source>
        <dbReference type="Proteomes" id="UP001057474"/>
    </source>
</evidence>
<dbReference type="InterPro" id="IPR001623">
    <property type="entry name" value="DnaJ_domain"/>
</dbReference>
<dbReference type="PANTHER" id="PTHR44360">
    <property type="entry name" value="DNAJ HOMOLOG SUBFAMILY B MEMBER 9"/>
    <property type="match status" value="1"/>
</dbReference>
<dbReference type="EMBL" id="CP071527">
    <property type="protein sequence ID" value="USQ14743.1"/>
    <property type="molecule type" value="Genomic_DNA"/>
</dbReference>
<evidence type="ECO:0000313" key="3">
    <source>
        <dbReference type="EMBL" id="USQ14743.1"/>
    </source>
</evidence>
<dbReference type="Pfam" id="PF14412">
    <property type="entry name" value="AHH"/>
    <property type="match status" value="1"/>
</dbReference>
<dbReference type="InterPro" id="IPR036869">
    <property type="entry name" value="J_dom_sf"/>
</dbReference>
<protein>
    <submittedName>
        <fullName evidence="3">DnaJ domain-containing protein</fullName>
    </submittedName>
</protein>
<gene>
    <name evidence="3" type="ORF">J2N86_05430</name>
</gene>